<organism evidence="3 4">
    <name type="scientific">Cannabis sativa</name>
    <name type="common">Hemp</name>
    <name type="synonym">Marijuana</name>
    <dbReference type="NCBI Taxonomy" id="3483"/>
    <lineage>
        <taxon>Eukaryota</taxon>
        <taxon>Viridiplantae</taxon>
        <taxon>Streptophyta</taxon>
        <taxon>Embryophyta</taxon>
        <taxon>Tracheophyta</taxon>
        <taxon>Spermatophyta</taxon>
        <taxon>Magnoliopsida</taxon>
        <taxon>eudicotyledons</taxon>
        <taxon>Gunneridae</taxon>
        <taxon>Pentapetalae</taxon>
        <taxon>rosids</taxon>
        <taxon>fabids</taxon>
        <taxon>Rosales</taxon>
        <taxon>Cannabaceae</taxon>
        <taxon>Cannabis</taxon>
    </lineage>
</organism>
<dbReference type="InterPro" id="IPR005162">
    <property type="entry name" value="Retrotrans_gag_dom"/>
</dbReference>
<dbReference type="Pfam" id="PF08284">
    <property type="entry name" value="RVP_2"/>
    <property type="match status" value="1"/>
</dbReference>
<feature type="compositionally biased region" description="Acidic residues" evidence="1">
    <location>
        <begin position="704"/>
        <end position="713"/>
    </location>
</feature>
<name>A0A803QDS9_CANSA</name>
<dbReference type="EnsemblPlants" id="evm.model.09.1233">
    <property type="protein sequence ID" value="cds.evm.model.09.1233"/>
    <property type="gene ID" value="evm.TU.09.1233"/>
</dbReference>
<dbReference type="Proteomes" id="UP000596661">
    <property type="component" value="Chromosome 9"/>
</dbReference>
<dbReference type="SUPFAM" id="SSF50630">
    <property type="entry name" value="Acid proteases"/>
    <property type="match status" value="1"/>
</dbReference>
<evidence type="ECO:0000313" key="4">
    <source>
        <dbReference type="Proteomes" id="UP000596661"/>
    </source>
</evidence>
<dbReference type="CDD" id="cd00303">
    <property type="entry name" value="retropepsin_like"/>
    <property type="match status" value="1"/>
</dbReference>
<evidence type="ECO:0000256" key="1">
    <source>
        <dbReference type="SAM" id="MobiDB-lite"/>
    </source>
</evidence>
<feature type="region of interest" description="Disordered" evidence="1">
    <location>
        <begin position="1"/>
        <end position="26"/>
    </location>
</feature>
<dbReference type="PANTHER" id="PTHR15503:SF22">
    <property type="entry name" value="TRANSPOSON TY3-I GAG POLYPROTEIN"/>
    <property type="match status" value="1"/>
</dbReference>
<protein>
    <recommendedName>
        <fullName evidence="2">Retrotransposon gag domain-containing protein</fullName>
    </recommendedName>
</protein>
<sequence>MAPTKKAAKNDQERTEEMPETEEHVDAKIECIRHEMRQFKEEITAMLGKLLDKQADEIPDMRNTNSVYEHRWHCRLRRLQLPIFDGTDHDGWLLRADKYFTLQRFSIEEMLETAAISFEGKALTWYRWELRRRLIILCEDLRLLVLNKFRNTSKGSLHEQFCKFRQEGSMEEYLELLAPLNDVSEVVALSQFLTGLKKNIKEELRSETHWLIPRCKKNDKKAFGIGVIPNGLRDRCARKELSMVITCDEDEDSGPEKDELALDQAEITKIVEVSLNSATRIVAPRTTKIKGAIRNYKVTVLIGFGATHNFISKELVKKNKLSLTKTGEYKVTLGSGKSIKSEGVSKEVVLELQGLTIIDDFLPFELGSTDVILGTQWLATLGNTHIDWKHQILKFKVGEQLVTIKGNSCVGKSLVNLKTMLRMCHKEPTERLEKCNLATTETNPAFLDNVLSNYKVFLELPKATTTRPKSINVFDRLGRQKSLHNNITKKRPADTHITTVCRDEFDTLAALVKGIITPKPTGYGLDQERCSPLSDRIKALKIPSKLRIPTDLQGILDDSRCRVSLSTLSEAAQQWYLKLSPRSIVSWEALKKVFYDQFFPSRHRPIEPNYLVDIKQQEDKPLKDHLQQFLKATAQTKILSEDAKVIAMTAGLTEMSPFLKDLKLKSIYTIQELLDRADDFIKLEEAVKKGDSDDESPAISQESLEQENSDDESPPTSQDDSGEEGSDKDSPFVSNNDQKQRSSNEDVL</sequence>
<dbReference type="InterPro" id="IPR032567">
    <property type="entry name" value="RTL1-rel"/>
</dbReference>
<feature type="compositionally biased region" description="Basic and acidic residues" evidence="1">
    <location>
        <begin position="738"/>
        <end position="748"/>
    </location>
</feature>
<reference evidence="3" key="2">
    <citation type="submission" date="2021-03" db="UniProtKB">
        <authorList>
            <consortium name="EnsemblPlants"/>
        </authorList>
    </citation>
    <scope>IDENTIFICATION</scope>
</reference>
<dbReference type="EMBL" id="UZAU01000760">
    <property type="status" value="NOT_ANNOTATED_CDS"/>
    <property type="molecule type" value="Genomic_DNA"/>
</dbReference>
<proteinExistence type="predicted"/>
<accession>A0A803QDS9</accession>
<reference evidence="3" key="1">
    <citation type="submission" date="2018-11" db="EMBL/GenBank/DDBJ databases">
        <authorList>
            <person name="Grassa J C."/>
        </authorList>
    </citation>
    <scope>NUCLEOTIDE SEQUENCE [LARGE SCALE GENOMIC DNA]</scope>
</reference>
<dbReference type="Gramene" id="evm.model.09.1233">
    <property type="protein sequence ID" value="cds.evm.model.09.1233"/>
    <property type="gene ID" value="evm.TU.09.1233"/>
</dbReference>
<feature type="region of interest" description="Disordered" evidence="1">
    <location>
        <begin position="688"/>
        <end position="748"/>
    </location>
</feature>
<keyword evidence="4" id="KW-1185">Reference proteome</keyword>
<dbReference type="Gene3D" id="2.40.70.10">
    <property type="entry name" value="Acid Proteases"/>
    <property type="match status" value="1"/>
</dbReference>
<dbReference type="AlphaFoldDB" id="A0A803QDS9"/>
<feature type="compositionally biased region" description="Basic and acidic residues" evidence="1">
    <location>
        <begin position="8"/>
        <end position="26"/>
    </location>
</feature>
<dbReference type="Pfam" id="PF03732">
    <property type="entry name" value="Retrotrans_gag"/>
    <property type="match status" value="1"/>
</dbReference>
<evidence type="ECO:0000259" key="2">
    <source>
        <dbReference type="Pfam" id="PF03732"/>
    </source>
</evidence>
<dbReference type="PANTHER" id="PTHR15503">
    <property type="entry name" value="LDOC1 RELATED"/>
    <property type="match status" value="1"/>
</dbReference>
<dbReference type="InterPro" id="IPR021109">
    <property type="entry name" value="Peptidase_aspartic_dom_sf"/>
</dbReference>
<feature type="domain" description="Retrotransposon gag" evidence="2">
    <location>
        <begin position="566"/>
        <end position="653"/>
    </location>
</feature>
<evidence type="ECO:0000313" key="3">
    <source>
        <dbReference type="EnsemblPlants" id="cds.evm.model.09.1233"/>
    </source>
</evidence>